<organism evidence="1 2">
    <name type="scientific">Cellulomonas uda</name>
    <dbReference type="NCBI Taxonomy" id="1714"/>
    <lineage>
        <taxon>Bacteria</taxon>
        <taxon>Bacillati</taxon>
        <taxon>Actinomycetota</taxon>
        <taxon>Actinomycetes</taxon>
        <taxon>Micrococcales</taxon>
        <taxon>Cellulomonadaceae</taxon>
        <taxon>Cellulomonas</taxon>
    </lineage>
</organism>
<dbReference type="EMBL" id="BJLP01000007">
    <property type="protein sequence ID" value="GEA80215.1"/>
    <property type="molecule type" value="Genomic_DNA"/>
</dbReference>
<accession>A0A4Y3KB30</accession>
<proteinExistence type="predicted"/>
<dbReference type="AlphaFoldDB" id="A0A4Y3KB30"/>
<reference evidence="1 2" key="1">
    <citation type="submission" date="2019-06" db="EMBL/GenBank/DDBJ databases">
        <title>Whole genome shotgun sequence of Cellulomonas uda NBRC 3747.</title>
        <authorList>
            <person name="Hosoyama A."/>
            <person name="Uohara A."/>
            <person name="Ohji S."/>
            <person name="Ichikawa N."/>
        </authorList>
    </citation>
    <scope>NUCLEOTIDE SEQUENCE [LARGE SCALE GENOMIC DNA]</scope>
    <source>
        <strain evidence="1 2">NBRC 3747</strain>
    </source>
</reference>
<sequence length="270" mass="27826">MWAWDNPVPQQDDARGRGYTPAAPAPLAAFAATRGLGRVHLAAPWAADEGPVGEWFGDAARALRAAGVAVGALGGDPGWLDQPALAATWADAALRSAGGALDAVQLDVEPWTLPAWRTDPAPGARAWLAVLDATRAAVDVPLGADAPWWLTTVPAPDEPGTLLDAVLRRVERVVVVAFADHAEGADGIVALARPAVAAAQAAGVAWSVGVETDTPEVAGGAQFTFVDEGAAVLEREAALVASAFDAPGCVCVEHHRAWRRLLGLDTALQD</sequence>
<name>A0A4Y3KB30_CELUD</name>
<comment type="caution">
    <text evidence="1">The sequence shown here is derived from an EMBL/GenBank/DDBJ whole genome shotgun (WGS) entry which is preliminary data.</text>
</comment>
<dbReference type="Proteomes" id="UP000315842">
    <property type="component" value="Unassembled WGS sequence"/>
</dbReference>
<evidence type="ECO:0000313" key="2">
    <source>
        <dbReference type="Proteomes" id="UP000315842"/>
    </source>
</evidence>
<evidence type="ECO:0000313" key="1">
    <source>
        <dbReference type="EMBL" id="GEA80215.1"/>
    </source>
</evidence>
<keyword evidence="2" id="KW-1185">Reference proteome</keyword>
<gene>
    <name evidence="1" type="ORF">CUD01_06590</name>
</gene>
<protein>
    <submittedName>
        <fullName evidence="1">Uncharacterized protein</fullName>
    </submittedName>
</protein>